<protein>
    <submittedName>
        <fullName evidence="1">Uncharacterized protein</fullName>
    </submittedName>
</protein>
<comment type="caution">
    <text evidence="1">The sequence shown here is derived from an EMBL/GenBank/DDBJ whole genome shotgun (WGS) entry which is preliminary data.</text>
</comment>
<name>A0AAW1V2R9_9CUCU</name>
<gene>
    <name evidence="1" type="ORF">WA026_015680</name>
</gene>
<keyword evidence="2" id="KW-1185">Reference proteome</keyword>
<reference evidence="1 2" key="1">
    <citation type="submission" date="2023-03" db="EMBL/GenBank/DDBJ databases">
        <title>Genome insight into feeding habits of ladybird beetles.</title>
        <authorList>
            <person name="Li H.-S."/>
            <person name="Huang Y.-H."/>
            <person name="Pang H."/>
        </authorList>
    </citation>
    <scope>NUCLEOTIDE SEQUENCE [LARGE SCALE GENOMIC DNA]</scope>
    <source>
        <strain evidence="1">SYSU_2023b</strain>
        <tissue evidence="1">Whole body</tissue>
    </source>
</reference>
<proteinExistence type="predicted"/>
<evidence type="ECO:0000313" key="2">
    <source>
        <dbReference type="Proteomes" id="UP001431783"/>
    </source>
</evidence>
<dbReference type="AlphaFoldDB" id="A0AAW1V2R9"/>
<evidence type="ECO:0000313" key="1">
    <source>
        <dbReference type="EMBL" id="KAK9886169.1"/>
    </source>
</evidence>
<dbReference type="Proteomes" id="UP001431783">
    <property type="component" value="Unassembled WGS sequence"/>
</dbReference>
<organism evidence="1 2">
    <name type="scientific">Henosepilachna vigintioctopunctata</name>
    <dbReference type="NCBI Taxonomy" id="420089"/>
    <lineage>
        <taxon>Eukaryota</taxon>
        <taxon>Metazoa</taxon>
        <taxon>Ecdysozoa</taxon>
        <taxon>Arthropoda</taxon>
        <taxon>Hexapoda</taxon>
        <taxon>Insecta</taxon>
        <taxon>Pterygota</taxon>
        <taxon>Neoptera</taxon>
        <taxon>Endopterygota</taxon>
        <taxon>Coleoptera</taxon>
        <taxon>Polyphaga</taxon>
        <taxon>Cucujiformia</taxon>
        <taxon>Coccinelloidea</taxon>
        <taxon>Coccinellidae</taxon>
        <taxon>Epilachninae</taxon>
        <taxon>Epilachnini</taxon>
        <taxon>Henosepilachna</taxon>
    </lineage>
</organism>
<sequence>MTESVTLSSGFHRDNELYLDSGATGLFCDSKDLLTEMKKLSITIANGDKLVTDLTGNLNLPVKINNHLYLKIYGIDAWDI</sequence>
<accession>A0AAW1V2R9</accession>
<dbReference type="EMBL" id="JARQZJ010000099">
    <property type="protein sequence ID" value="KAK9886169.1"/>
    <property type="molecule type" value="Genomic_DNA"/>
</dbReference>